<keyword evidence="4 9" id="KW-0547">Nucleotide-binding</keyword>
<protein>
    <recommendedName>
        <fullName evidence="2 10">Ribonucleoside-diphosphate reductase</fullName>
        <ecNumber evidence="2 10">1.17.4.1</ecNumber>
    </recommendedName>
</protein>
<dbReference type="InterPro" id="IPR008926">
    <property type="entry name" value="RNR_R1-su_N"/>
</dbReference>
<reference evidence="12 13" key="1">
    <citation type="journal article" date="2009" name="PLoS Genet.">
        <title>Adaptations to submarine hydrothermal environments exemplified by the genome of Nautilia profundicola.</title>
        <authorList>
            <person name="Campbell B.J."/>
            <person name="Smith J.L."/>
            <person name="Hanson T.E."/>
            <person name="Klotz M.G."/>
            <person name="Stein L.Y."/>
            <person name="Lee C.K."/>
            <person name="Wu D."/>
            <person name="Robinson J.M."/>
            <person name="Khouri H.M."/>
            <person name="Eisen J.A."/>
            <person name="Cary S.C."/>
        </authorList>
    </citation>
    <scope>NUCLEOTIDE SEQUENCE [LARGE SCALE GENOMIC DNA]</scope>
    <source>
        <strain evidence="13">ATCC BAA-1463 / DSM 18972 / AmH</strain>
    </source>
</reference>
<proteinExistence type="inferred from homology"/>
<dbReference type="SUPFAM" id="SSF48168">
    <property type="entry name" value="R1 subunit of ribonucleotide reductase, N-terminal domain"/>
    <property type="match status" value="1"/>
</dbReference>
<dbReference type="CDD" id="cd01679">
    <property type="entry name" value="RNR_I"/>
    <property type="match status" value="1"/>
</dbReference>
<comment type="function">
    <text evidence="10">Provides the precursors necessary for DNA synthesis. Catalyzes the biosynthesis of deoxyribonucleotides from the corresponding ribonucleotides.</text>
</comment>
<keyword evidence="5 9" id="KW-0067">ATP-binding</keyword>
<evidence type="ECO:0000256" key="2">
    <source>
        <dbReference type="ARBA" id="ARBA00012274"/>
    </source>
</evidence>
<dbReference type="PANTHER" id="PTHR11573:SF6">
    <property type="entry name" value="RIBONUCLEOSIDE-DIPHOSPHATE REDUCTASE LARGE SUBUNIT"/>
    <property type="match status" value="1"/>
</dbReference>
<name>B9L868_NAUPA</name>
<keyword evidence="3" id="KW-0021">Allosteric enzyme</keyword>
<dbReference type="InterPro" id="IPR013346">
    <property type="entry name" value="NrdE_NrdA_C"/>
</dbReference>
<evidence type="ECO:0000256" key="10">
    <source>
        <dbReference type="RuleBase" id="RU003410"/>
    </source>
</evidence>
<feature type="domain" description="ATP-cone" evidence="11">
    <location>
        <begin position="5"/>
        <end position="95"/>
    </location>
</feature>
<dbReference type="PRINTS" id="PR01183">
    <property type="entry name" value="RIBORDTASEM1"/>
</dbReference>
<dbReference type="InterPro" id="IPR000788">
    <property type="entry name" value="RNR_lg_C"/>
</dbReference>
<dbReference type="GO" id="GO:0005524">
    <property type="term" value="F:ATP binding"/>
    <property type="evidence" value="ECO:0007669"/>
    <property type="project" value="UniProtKB-UniRule"/>
</dbReference>
<dbReference type="KEGG" id="nam:NAMH_0403"/>
<keyword evidence="6 10" id="KW-0560">Oxidoreductase</keyword>
<evidence type="ECO:0000256" key="5">
    <source>
        <dbReference type="ARBA" id="ARBA00022840"/>
    </source>
</evidence>
<dbReference type="PANTHER" id="PTHR11573">
    <property type="entry name" value="RIBONUCLEOSIDE-DIPHOSPHATE REDUCTASE LARGE CHAIN"/>
    <property type="match status" value="1"/>
</dbReference>
<sequence>MYPGITVIKRNGRREPLDISKIRKYTKAACEGLEGVDYTELELDAKLQFRDGITTAEIQDTLIKTAVDKIDIDRPNWNYVAARLFLYDLYHRVTGFTGYNHLKEYFQKGEEAGRILLGLKEKFDLDDLNAYLKPERDLQFTYLGIKTLYDRYIIKDRNGEPIELPQQLFMGVAMFLAQNETNYESIPEEERANIPNDPKAIRGYWAKKFYDVISKFEVMVATPTLSNARTTRHQLSSCYVGSMNDNIEGIFDDFKEMALLSKFGGGIGWDVSRIRALGSFIDNHKNAAGGVIPWLKITNDIAIAVDQLGTRKGAIAVYLEPWHMDVLDFLDLKKNSGEERRRAHDLFPALWISDLFMKRVQEDALWTLFDPYEVKDLTDLYGEEFEKRYIEYENDPNIAKETIKAKELWKKILLEYYETGNPFLCFKDNANRRNQNDHAGIIRSSNLCTEIFQNTEPNHYKVKVTFEDGSFNMYDEEEDVTVEHGDVKLTKKAKKITSIDAINGKQVYIVEKVPVNGKTAVCNLASVNLSKVNTPEKIKEVVPVAIRMLDNVIDLNYYPVRKTKDTNLKNRAIGLGAMGEAQMLAEKQIFWGSEEHLKLIDEVFEGISYYAIKTSAELSEEKGIYPEFEGSRWSKGILPIDSANEEAKRLVERDLFSAMQYDWEGLREKVKKGMRNGYLMAIAPTSSISILTGTTQTIEPVYKRKWYEENLSGLIPVVVPNLSAETYMFYTPAYELDQTVLVKAAAIRQKWVDQGQSLNIFITTDKASGRYLNEIYTLGWKLGLKSFYYLRSQSPEVQEEVMDRSIECFGCQ</sequence>
<dbReference type="eggNOG" id="COG0209">
    <property type="taxonomic scope" value="Bacteria"/>
</dbReference>
<keyword evidence="7 10" id="KW-0215">Deoxyribonucleotide synthesis</keyword>
<dbReference type="UniPathway" id="UPA00326"/>
<dbReference type="InterPro" id="IPR039718">
    <property type="entry name" value="Rrm1"/>
</dbReference>
<evidence type="ECO:0000313" key="12">
    <source>
        <dbReference type="EMBL" id="ACM93450.1"/>
    </source>
</evidence>
<dbReference type="AlphaFoldDB" id="B9L868"/>
<dbReference type="STRING" id="598659.NAMH_0403"/>
<organism evidence="12 13">
    <name type="scientific">Nautilia profundicola (strain ATCC BAA-1463 / DSM 18972 / AmH)</name>
    <dbReference type="NCBI Taxonomy" id="598659"/>
    <lineage>
        <taxon>Bacteria</taxon>
        <taxon>Pseudomonadati</taxon>
        <taxon>Campylobacterota</taxon>
        <taxon>Epsilonproteobacteria</taxon>
        <taxon>Nautiliales</taxon>
        <taxon>Nautiliaceae</taxon>
        <taxon>Nautilia</taxon>
    </lineage>
</organism>
<evidence type="ECO:0000256" key="1">
    <source>
        <dbReference type="ARBA" id="ARBA00010406"/>
    </source>
</evidence>
<evidence type="ECO:0000313" key="13">
    <source>
        <dbReference type="Proteomes" id="UP000000448"/>
    </source>
</evidence>
<dbReference type="NCBIfam" id="TIGR02506">
    <property type="entry name" value="NrdE_NrdA"/>
    <property type="match status" value="1"/>
</dbReference>
<evidence type="ECO:0000256" key="9">
    <source>
        <dbReference type="PROSITE-ProRule" id="PRU00492"/>
    </source>
</evidence>
<dbReference type="Pfam" id="PF00317">
    <property type="entry name" value="Ribonuc_red_lgN"/>
    <property type="match status" value="1"/>
</dbReference>
<keyword evidence="13" id="KW-1185">Reference proteome</keyword>
<evidence type="ECO:0000256" key="8">
    <source>
        <dbReference type="ARBA" id="ARBA00047754"/>
    </source>
</evidence>
<gene>
    <name evidence="12" type="ordered locus">NAMH_0403</name>
</gene>
<comment type="catalytic activity">
    <reaction evidence="8 10">
        <text>a 2'-deoxyribonucleoside 5'-diphosphate + [thioredoxin]-disulfide + H2O = a ribonucleoside 5'-diphosphate + [thioredoxin]-dithiol</text>
        <dbReference type="Rhea" id="RHEA:23252"/>
        <dbReference type="Rhea" id="RHEA-COMP:10698"/>
        <dbReference type="Rhea" id="RHEA-COMP:10700"/>
        <dbReference type="ChEBI" id="CHEBI:15377"/>
        <dbReference type="ChEBI" id="CHEBI:29950"/>
        <dbReference type="ChEBI" id="CHEBI:50058"/>
        <dbReference type="ChEBI" id="CHEBI:57930"/>
        <dbReference type="ChEBI" id="CHEBI:73316"/>
        <dbReference type="EC" id="1.17.4.1"/>
    </reaction>
</comment>
<evidence type="ECO:0000256" key="4">
    <source>
        <dbReference type="ARBA" id="ARBA00022741"/>
    </source>
</evidence>
<evidence type="ECO:0000256" key="6">
    <source>
        <dbReference type="ARBA" id="ARBA00023002"/>
    </source>
</evidence>
<dbReference type="InterPro" id="IPR005144">
    <property type="entry name" value="ATP-cone_dom"/>
</dbReference>
<evidence type="ECO:0000256" key="7">
    <source>
        <dbReference type="ARBA" id="ARBA00023116"/>
    </source>
</evidence>
<dbReference type="NCBIfam" id="NF006279">
    <property type="entry name" value="PRK08447.1"/>
    <property type="match status" value="1"/>
</dbReference>
<dbReference type="PROSITE" id="PS51161">
    <property type="entry name" value="ATP_CONE"/>
    <property type="match status" value="1"/>
</dbReference>
<dbReference type="GO" id="GO:0005971">
    <property type="term" value="C:ribonucleoside-diphosphate reductase complex"/>
    <property type="evidence" value="ECO:0007669"/>
    <property type="project" value="TreeGrafter"/>
</dbReference>
<dbReference type="GO" id="GO:0004748">
    <property type="term" value="F:ribonucleoside-diphosphate reductase activity, thioredoxin disulfide as acceptor"/>
    <property type="evidence" value="ECO:0007669"/>
    <property type="project" value="UniProtKB-EC"/>
</dbReference>
<evidence type="ECO:0000259" key="11">
    <source>
        <dbReference type="PROSITE" id="PS51161"/>
    </source>
</evidence>
<evidence type="ECO:0000256" key="3">
    <source>
        <dbReference type="ARBA" id="ARBA00022533"/>
    </source>
</evidence>
<comment type="similarity">
    <text evidence="1 10">Belongs to the ribonucleoside diphosphate reductase large chain family.</text>
</comment>
<dbReference type="GO" id="GO:0009263">
    <property type="term" value="P:deoxyribonucleotide biosynthetic process"/>
    <property type="evidence" value="ECO:0007669"/>
    <property type="project" value="UniProtKB-KW"/>
</dbReference>
<dbReference type="EC" id="1.17.4.1" evidence="2 10"/>
<dbReference type="SUPFAM" id="SSF51998">
    <property type="entry name" value="PFL-like glycyl radical enzymes"/>
    <property type="match status" value="1"/>
</dbReference>
<dbReference type="Gene3D" id="3.20.70.20">
    <property type="match status" value="1"/>
</dbReference>
<dbReference type="PROSITE" id="PS00089">
    <property type="entry name" value="RIBORED_LARGE"/>
    <property type="match status" value="1"/>
</dbReference>
<dbReference type="Proteomes" id="UP000000448">
    <property type="component" value="Chromosome"/>
</dbReference>
<dbReference type="InterPro" id="IPR013509">
    <property type="entry name" value="RNR_lsu_N"/>
</dbReference>
<dbReference type="HOGENOM" id="CLU_000404_3_0_7"/>
<dbReference type="Pfam" id="PF03477">
    <property type="entry name" value="ATP-cone"/>
    <property type="match status" value="1"/>
</dbReference>
<dbReference type="EMBL" id="CP001279">
    <property type="protein sequence ID" value="ACM93450.1"/>
    <property type="molecule type" value="Genomic_DNA"/>
</dbReference>
<accession>B9L868</accession>
<dbReference type="Pfam" id="PF02867">
    <property type="entry name" value="Ribonuc_red_lgC"/>
    <property type="match status" value="1"/>
</dbReference>